<proteinExistence type="predicted"/>
<dbReference type="AlphaFoldDB" id="A0A2S5ZFJ6"/>
<comment type="caution">
    <text evidence="1">The sequence shown here is derived from an EMBL/GenBank/DDBJ whole genome shotgun (WGS) entry which is preliminary data.</text>
</comment>
<evidence type="ECO:0008006" key="3">
    <source>
        <dbReference type="Google" id="ProtNLM"/>
    </source>
</evidence>
<gene>
    <name evidence="1" type="ORF">KEHDKFFH_02365</name>
</gene>
<organism evidence="1 2">
    <name type="scientific">Marinobacter maroccanus</name>
    <dbReference type="NCBI Taxonomy" id="2055143"/>
    <lineage>
        <taxon>Bacteria</taxon>
        <taxon>Pseudomonadati</taxon>
        <taxon>Pseudomonadota</taxon>
        <taxon>Gammaproteobacteria</taxon>
        <taxon>Pseudomonadales</taxon>
        <taxon>Marinobacteraceae</taxon>
        <taxon>Marinobacter</taxon>
    </lineage>
</organism>
<accession>A0A2S5ZFJ6</accession>
<evidence type="ECO:0000313" key="2">
    <source>
        <dbReference type="Proteomes" id="UP000239917"/>
    </source>
</evidence>
<sequence length="266" mass="30840">MENVHFDRNASHSLSVVAVALVFREELGKEELKRLQNLNEVMKDLFPKAHKKESFNFSINESSPPTASPKFAGWTLDLPSPDEPSLIDWQLDIEPGKCGIRTLAYTGWSDFIEKALQYLSALFERADIQNVAFDELGVQFVDRFYWNLSDEDYSLSKFFKPESDVFSESIRKRNGPLWHIFQGWKEQVEGREFIENVNLSTNHPPETNHRTEIVHIVRCIKGLEGEGDRFDPEVVRNLSNHAHRLNKQLLEDILSEQAIERIDLRK</sequence>
<dbReference type="EMBL" id="PSSX01000001">
    <property type="protein sequence ID" value="PPI86183.1"/>
    <property type="molecule type" value="Genomic_DNA"/>
</dbReference>
<dbReference type="NCBIfam" id="TIGR04255">
    <property type="entry name" value="sporadTIGR04255"/>
    <property type="match status" value="1"/>
</dbReference>
<keyword evidence="2" id="KW-1185">Reference proteome</keyword>
<dbReference type="InterPro" id="IPR026349">
    <property type="entry name" value="CHP04255"/>
</dbReference>
<reference evidence="1 2" key="1">
    <citation type="submission" date="2018-01" db="EMBL/GenBank/DDBJ databases">
        <title>Complete genome sequences of the type strains of Marinobacter flavimaris and Marinobacter maroccanus.</title>
        <authorList>
            <person name="Palau M."/>
            <person name="Boujida N."/>
            <person name="Manresa A."/>
            <person name="Minana-Galbis D."/>
        </authorList>
    </citation>
    <scope>NUCLEOTIDE SEQUENCE [LARGE SCALE GENOMIC DNA]</scope>
    <source>
        <strain evidence="1 2">N4</strain>
    </source>
</reference>
<protein>
    <recommendedName>
        <fullName evidence="3">TIGR04255 family protein</fullName>
    </recommendedName>
</protein>
<dbReference type="Proteomes" id="UP000239917">
    <property type="component" value="Unassembled WGS sequence"/>
</dbReference>
<name>A0A2S5ZFJ6_9GAMM</name>
<evidence type="ECO:0000313" key="1">
    <source>
        <dbReference type="EMBL" id="PPI86183.1"/>
    </source>
</evidence>